<accession>A0A8S9K048</accession>
<gene>
    <name evidence="2" type="ORF">F2Q70_00039657</name>
</gene>
<feature type="region of interest" description="Disordered" evidence="1">
    <location>
        <begin position="234"/>
        <end position="264"/>
    </location>
</feature>
<organism evidence="2">
    <name type="scientific">Brassica cretica</name>
    <name type="common">Mustard</name>
    <dbReference type="NCBI Taxonomy" id="69181"/>
    <lineage>
        <taxon>Eukaryota</taxon>
        <taxon>Viridiplantae</taxon>
        <taxon>Streptophyta</taxon>
        <taxon>Embryophyta</taxon>
        <taxon>Tracheophyta</taxon>
        <taxon>Spermatophyta</taxon>
        <taxon>Magnoliopsida</taxon>
        <taxon>eudicotyledons</taxon>
        <taxon>Gunneridae</taxon>
        <taxon>Pentapetalae</taxon>
        <taxon>rosids</taxon>
        <taxon>malvids</taxon>
        <taxon>Brassicales</taxon>
        <taxon>Brassicaceae</taxon>
        <taxon>Brassiceae</taxon>
        <taxon>Brassica</taxon>
    </lineage>
</organism>
<comment type="caution">
    <text evidence="2">The sequence shown here is derived from an EMBL/GenBank/DDBJ whole genome shotgun (WGS) entry which is preliminary data.</text>
</comment>
<reference evidence="2" key="1">
    <citation type="submission" date="2019-12" db="EMBL/GenBank/DDBJ databases">
        <title>Genome sequencing and annotation of Brassica cretica.</title>
        <authorList>
            <person name="Studholme D.J."/>
            <person name="Sarris P.F."/>
        </authorList>
    </citation>
    <scope>NUCLEOTIDE SEQUENCE</scope>
    <source>
        <strain evidence="2">PFS-102/07</strain>
        <tissue evidence="2">Leaf</tissue>
    </source>
</reference>
<feature type="compositionally biased region" description="Low complexity" evidence="1">
    <location>
        <begin position="112"/>
        <end position="136"/>
    </location>
</feature>
<dbReference type="AlphaFoldDB" id="A0A8S9K048"/>
<name>A0A8S9K048_BRACR</name>
<evidence type="ECO:0000313" key="2">
    <source>
        <dbReference type="EMBL" id="KAF2588080.1"/>
    </source>
</evidence>
<feature type="region of interest" description="Disordered" evidence="1">
    <location>
        <begin position="112"/>
        <end position="153"/>
    </location>
</feature>
<dbReference type="EMBL" id="QGKY02000190">
    <property type="protein sequence ID" value="KAF2588080.1"/>
    <property type="molecule type" value="Genomic_DNA"/>
</dbReference>
<protein>
    <submittedName>
        <fullName evidence="2">Uncharacterized protein</fullName>
    </submittedName>
</protein>
<evidence type="ECO:0000256" key="1">
    <source>
        <dbReference type="SAM" id="MobiDB-lite"/>
    </source>
</evidence>
<proteinExistence type="predicted"/>
<feature type="compositionally biased region" description="Polar residues" evidence="1">
    <location>
        <begin position="242"/>
        <end position="264"/>
    </location>
</feature>
<sequence>MRRRQIFGLIATRRKPETVKYHSDLCSGLERPLILERLLQRPPIATQHVEVVSRQLLKGCLVSFDIEVEALLVVRLRGMTGTWPAVPEATRKLNFYSQQILQVWNVRSSSTDNNTSSSIDSRQPPSTSTPISSTDTRFPPSTEDTLPSTDIFHPTSIDTSVRIPIDTEPRDMVATLILVHDEKGDLHDQEGHLRNVTDDDFWQVVKQEKLQEGDFEVESLMSFGGSHWCRSTLNSEHRSTDVTRNQPTSSPEHRSTTPTESTRS</sequence>